<dbReference type="Proteomes" id="UP000191342">
    <property type="component" value="Unassembled WGS sequence"/>
</dbReference>
<reference evidence="3" key="1">
    <citation type="journal article" date="2017" name="Nat. Microbiol.">
        <title>Global analysis of biosynthetic gene clusters reveals vast potential of secondary metabolite production in Penicillium species.</title>
        <authorList>
            <person name="Nielsen J.C."/>
            <person name="Grijseels S."/>
            <person name="Prigent S."/>
            <person name="Ji B."/>
            <person name="Dainat J."/>
            <person name="Nielsen K.F."/>
            <person name="Frisvad J.C."/>
            <person name="Workman M."/>
            <person name="Nielsen J."/>
        </authorList>
    </citation>
    <scope>NUCLEOTIDE SEQUENCE [LARGE SCALE GENOMIC DNA]</scope>
    <source>
        <strain evidence="3">IBT 14082</strain>
    </source>
</reference>
<keyword evidence="3" id="KW-1185">Reference proteome</keyword>
<accession>A0A1V6SB30</accession>
<proteinExistence type="predicted"/>
<dbReference type="InterPro" id="IPR001810">
    <property type="entry name" value="F-box_dom"/>
</dbReference>
<comment type="caution">
    <text evidence="2">The sequence shown here is derived from an EMBL/GenBank/DDBJ whole genome shotgun (WGS) entry which is preliminary data.</text>
</comment>
<protein>
    <recommendedName>
        <fullName evidence="1">F-box domain-containing protein</fullName>
    </recommendedName>
</protein>
<evidence type="ECO:0000313" key="3">
    <source>
        <dbReference type="Proteomes" id="UP000191342"/>
    </source>
</evidence>
<name>A0A1V6SB30_9EURO</name>
<dbReference type="OrthoDB" id="4191831at2759"/>
<dbReference type="AlphaFoldDB" id="A0A1V6SB30"/>
<feature type="domain" description="F-box" evidence="1">
    <location>
        <begin position="8"/>
        <end position="53"/>
    </location>
</feature>
<evidence type="ECO:0000313" key="2">
    <source>
        <dbReference type="EMBL" id="OQE11237.1"/>
    </source>
</evidence>
<gene>
    <name evidence="2" type="ORF">PENFLA_c076G02307</name>
</gene>
<dbReference type="PROSITE" id="PS50181">
    <property type="entry name" value="FBOX"/>
    <property type="match status" value="1"/>
</dbReference>
<dbReference type="EMBL" id="MLQL01000076">
    <property type="protein sequence ID" value="OQE11237.1"/>
    <property type="molecule type" value="Genomic_DNA"/>
</dbReference>
<evidence type="ECO:0000259" key="1">
    <source>
        <dbReference type="PROSITE" id="PS50181"/>
    </source>
</evidence>
<sequence length="525" mass="59305">MGESPSTRNALHDLPQDCWLQILDQISPSDTASVVATSRDLQVSSESSLYRHVDIDWIKPPLKRVLTLFRVIHERQDLASQIHHVSMIPSKLEYPAETQKWKWNPPQIDGDWNQLSSLFQNEVDVAKNIITKAQFPSLANWTYALENGDPYAFVAVLLSQLHNLQSLQLDYTFVWQSGFPGLMMRHALLSAPENSLSRFAELSIVEYGMNVPQSREFHELGARFIDAFPPCDLEQFAGWFYLPALKSLEIWLRSLEGVKEELSMLTGSSKLKHLARLERLVLAESPIEECEARDLLFHLSSLKSLHLGLVYPSQDRELGWSEASARPPLKEPGVLIEGLMSVKDTVEHLSVGMELCPLYYPCLWSSHNRDNGNPGESFKQCLGILKQFQLLKSAEIPSVMLLGWSSDDAPPMSEVLPPTLQKLVIRDQLIHSEDYELDDDVVTEAIQDFLPFAQSTTPLLDTIMLRSFCIGEGSEWGKDHAKELRTLSEELGSDIEIRTVGKIVGRKHALMRVPKKANTIDRGTL</sequence>
<organism evidence="2 3">
    <name type="scientific">Penicillium flavigenum</name>
    <dbReference type="NCBI Taxonomy" id="254877"/>
    <lineage>
        <taxon>Eukaryota</taxon>
        <taxon>Fungi</taxon>
        <taxon>Dikarya</taxon>
        <taxon>Ascomycota</taxon>
        <taxon>Pezizomycotina</taxon>
        <taxon>Eurotiomycetes</taxon>
        <taxon>Eurotiomycetidae</taxon>
        <taxon>Eurotiales</taxon>
        <taxon>Aspergillaceae</taxon>
        <taxon>Penicillium</taxon>
    </lineage>
</organism>